<feature type="transmembrane region" description="Helical" evidence="3">
    <location>
        <begin position="537"/>
        <end position="557"/>
    </location>
</feature>
<reference evidence="5" key="2">
    <citation type="journal article" date="2023" name="Microbiol Resour">
        <title>Decontamination and Annotation of the Draft Genome Sequence of the Oomycete Lagenidium giganteum ARSEF 373.</title>
        <authorList>
            <person name="Morgan W.R."/>
            <person name="Tartar A."/>
        </authorList>
    </citation>
    <scope>NUCLEOTIDE SEQUENCE</scope>
    <source>
        <strain evidence="5">ARSEF 373</strain>
    </source>
</reference>
<dbReference type="Pfam" id="PF00112">
    <property type="entry name" value="Peptidase_C1"/>
    <property type="match status" value="2"/>
</dbReference>
<protein>
    <recommendedName>
        <fullName evidence="4">Peptidase C1A papain C-terminal domain-containing protein</fullName>
    </recommendedName>
</protein>
<organism evidence="5 6">
    <name type="scientific">Lagenidium giganteum</name>
    <dbReference type="NCBI Taxonomy" id="4803"/>
    <lineage>
        <taxon>Eukaryota</taxon>
        <taxon>Sar</taxon>
        <taxon>Stramenopiles</taxon>
        <taxon>Oomycota</taxon>
        <taxon>Peronosporomycetes</taxon>
        <taxon>Pythiales</taxon>
        <taxon>Pythiaceae</taxon>
    </lineage>
</organism>
<evidence type="ECO:0000313" key="5">
    <source>
        <dbReference type="EMBL" id="DBA03244.1"/>
    </source>
</evidence>
<dbReference type="Gene3D" id="3.90.70.10">
    <property type="entry name" value="Cysteine proteinases"/>
    <property type="match status" value="2"/>
</dbReference>
<proteinExistence type="inferred from homology"/>
<dbReference type="InterPro" id="IPR038765">
    <property type="entry name" value="Papain-like_cys_pep_sf"/>
</dbReference>
<dbReference type="PROSITE" id="PS00139">
    <property type="entry name" value="THIOL_PROTEASE_CYS"/>
    <property type="match status" value="2"/>
</dbReference>
<dbReference type="PANTHER" id="PTHR12411">
    <property type="entry name" value="CYSTEINE PROTEASE FAMILY C1-RELATED"/>
    <property type="match status" value="1"/>
</dbReference>
<feature type="domain" description="Peptidase C1A papain C-terminal" evidence="4">
    <location>
        <begin position="185"/>
        <end position="440"/>
    </location>
</feature>
<dbReference type="SMART" id="SM00645">
    <property type="entry name" value="Pept_C1"/>
    <property type="match status" value="2"/>
</dbReference>
<dbReference type="PROSITE" id="PS00639">
    <property type="entry name" value="THIOL_PROTEASE_HIS"/>
    <property type="match status" value="2"/>
</dbReference>
<dbReference type="Proteomes" id="UP001146120">
    <property type="component" value="Unassembled WGS sequence"/>
</dbReference>
<dbReference type="InterPro" id="IPR025660">
    <property type="entry name" value="Pept_his_AS"/>
</dbReference>
<sequence length="1162" mass="126121">MPVVLAVHTAFGSQGFLRRKMRALKWACLAVIGGAVVARGESELGFGTLASCTSGKNAKCEWVGQDGALVDGRTLQEQMIVSSDVKLEEQVTARRNLEQHIQYIEDVQRYAAQVGHYFSYHMGVNERHLLEAETRTMLPHALVHQEMRALRASPERLMSRRLQSNSSSNSGTAGGGDFNWCTSANPKKKSVCTGVKSQARCGSCWAFAASDAIETAVAVASGNTPTPLSPQQLLGCSTRDMDASFTYCWAKDGVSGSPWMSSTIKWKSKNNACDGGMTHGAFQDVAQLHMKLGTELEIPYEENSGSNLGKPTCKEPKEAAASITGWKQTVGPDCSASSDPSVLLRKALQDQPIAVAINSKDPFKDYKGGFYSCPNGGDLASKDDVNHALLLVGYGTDPTAGDYWVLKNSYGTQWGDKGFLKLVADKKLNCGLNVFPVIPTGAQAGVANVAVDSGGDEVFLGLSFSSWIVVAVICSVATVLVTIGGVFYQRQRRANIRGENGLAPVGNYGNVRRIRDTPTRAGASCARVMTFDLIKRVVLACASASLLMASALGEHAWKDYSFGTLAHCEDGQRCLWVDDNGELVDGSMIVRKLMDLEQLDMATDHSIRRRLEENMQYIEDVQRIAVSRGLSFNYRMGVNTMHLYQDNYRGLSAEEFVTQEFHATRRRLTEVQEPVPASERRLADSLPDTLNWCSTENPLKKSICTTIKSQNKCGSCWAFAATDAIETAVAVAGKSTPQTLSPQQFLECSRRSMSANFQYCWVSDKKAEGAPWLNSEMRWASQNNGCDGGMTHGAFADAAQSHLNLLTMIDLPYKESDDRNIPTKSLNASCSPDDSRAAASIEGWEQAVGKHCSQSKDSSMLLKIALQKQPISVAINSGSQFKDYKGGIYDCPNNGDITSSSAIDHAVVLVGYGNDGSGEYWILKNSYSSQWGEKGFLKLRMDKKINCGVSVFPVIPTGARAGAAKLSVDGGGDEIFLGLPFSGIDLERYTASSMSTRYVDEASFERYDGNDGQEITVTQLVPLAPADAFDSWLKNVWLAKEATIVAPGSGRGRVGCVRRMPLGLVEEILAAGLPTDREDEIPSILYTIREYGPFPLNDHIGYVRFVADPSGKSTLVVWNVKTTPTMMGNVFCCGGSIIRLGLRSALSYFLSSFASLCHSNSA</sequence>
<evidence type="ECO:0000259" key="4">
    <source>
        <dbReference type="SMART" id="SM00645"/>
    </source>
</evidence>
<dbReference type="GO" id="GO:0008234">
    <property type="term" value="F:cysteine-type peptidase activity"/>
    <property type="evidence" value="ECO:0007669"/>
    <property type="project" value="InterPro"/>
</dbReference>
<feature type="transmembrane region" description="Helical" evidence="3">
    <location>
        <begin position="467"/>
        <end position="488"/>
    </location>
</feature>
<evidence type="ECO:0000256" key="1">
    <source>
        <dbReference type="ARBA" id="ARBA00008455"/>
    </source>
</evidence>
<keyword evidence="2" id="KW-0865">Zymogen</keyword>
<dbReference type="InterPro" id="IPR000169">
    <property type="entry name" value="Pept_cys_AS"/>
</dbReference>
<dbReference type="PRINTS" id="PR00705">
    <property type="entry name" value="PAPAIN"/>
</dbReference>
<dbReference type="InterPro" id="IPR013128">
    <property type="entry name" value="Peptidase_C1A"/>
</dbReference>
<dbReference type="CDD" id="cd02248">
    <property type="entry name" value="Peptidase_C1A"/>
    <property type="match status" value="2"/>
</dbReference>
<dbReference type="AlphaFoldDB" id="A0AAV2ZCS5"/>
<gene>
    <name evidence="5" type="ORF">N0F65_011603</name>
</gene>
<keyword evidence="3" id="KW-0812">Transmembrane</keyword>
<comment type="caution">
    <text evidence="5">The sequence shown here is derived from an EMBL/GenBank/DDBJ whole genome shotgun (WGS) entry which is preliminary data.</text>
</comment>
<keyword evidence="6" id="KW-1185">Reference proteome</keyword>
<dbReference type="InterPro" id="IPR039417">
    <property type="entry name" value="Peptidase_C1A_papain-like"/>
</dbReference>
<dbReference type="SUPFAM" id="SSF54001">
    <property type="entry name" value="Cysteine proteinases"/>
    <property type="match status" value="2"/>
</dbReference>
<evidence type="ECO:0000256" key="2">
    <source>
        <dbReference type="ARBA" id="ARBA00023145"/>
    </source>
</evidence>
<keyword evidence="3" id="KW-0472">Membrane</keyword>
<name>A0AAV2ZCS5_9STRA</name>
<evidence type="ECO:0000256" key="3">
    <source>
        <dbReference type="SAM" id="Phobius"/>
    </source>
</evidence>
<evidence type="ECO:0000313" key="6">
    <source>
        <dbReference type="Proteomes" id="UP001146120"/>
    </source>
</evidence>
<dbReference type="GO" id="GO:0006508">
    <property type="term" value="P:proteolysis"/>
    <property type="evidence" value="ECO:0007669"/>
    <property type="project" value="InterPro"/>
</dbReference>
<keyword evidence="3" id="KW-1133">Transmembrane helix</keyword>
<reference evidence="5" key="1">
    <citation type="submission" date="2022-11" db="EMBL/GenBank/DDBJ databases">
        <authorList>
            <person name="Morgan W.R."/>
            <person name="Tartar A."/>
        </authorList>
    </citation>
    <scope>NUCLEOTIDE SEQUENCE</scope>
    <source>
        <strain evidence="5">ARSEF 373</strain>
    </source>
</reference>
<dbReference type="InterPro" id="IPR000668">
    <property type="entry name" value="Peptidase_C1A_C"/>
</dbReference>
<feature type="domain" description="Peptidase C1A papain C-terminal" evidence="4">
    <location>
        <begin position="686"/>
        <end position="957"/>
    </location>
</feature>
<dbReference type="EMBL" id="DAKRPA010000021">
    <property type="protein sequence ID" value="DBA03244.1"/>
    <property type="molecule type" value="Genomic_DNA"/>
</dbReference>
<accession>A0AAV2ZCS5</accession>
<comment type="similarity">
    <text evidence="1">Belongs to the peptidase C1 family.</text>
</comment>